<gene>
    <name evidence="1" type="ORF">ENSA5_16740</name>
</gene>
<dbReference type="RefSeq" id="WP_146155476.1">
    <property type="nucleotide sequence ID" value="NZ_PVNK01000091.1"/>
</dbReference>
<evidence type="ECO:0000313" key="2">
    <source>
        <dbReference type="Proteomes" id="UP000237968"/>
    </source>
</evidence>
<protein>
    <submittedName>
        <fullName evidence="1">Uncharacterized protein</fullName>
    </submittedName>
</protein>
<dbReference type="Proteomes" id="UP000237968">
    <property type="component" value="Unassembled WGS sequence"/>
</dbReference>
<keyword evidence="2" id="KW-1185">Reference proteome</keyword>
<accession>A0A2S9YEC3</accession>
<reference evidence="1 2" key="1">
    <citation type="submission" date="2018-03" db="EMBL/GenBank/DDBJ databases">
        <title>Draft Genome Sequences of the Obligatory Marine Myxobacteria Enhygromyxa salina SWB005.</title>
        <authorList>
            <person name="Poehlein A."/>
            <person name="Moghaddam J.A."/>
            <person name="Harms H."/>
            <person name="Alanjari M."/>
            <person name="Koenig G.M."/>
            <person name="Daniel R."/>
            <person name="Schaeberle T.F."/>
        </authorList>
    </citation>
    <scope>NUCLEOTIDE SEQUENCE [LARGE SCALE GENOMIC DNA]</scope>
    <source>
        <strain evidence="1 2">SWB005</strain>
    </source>
</reference>
<dbReference type="OrthoDB" id="9902477at2"/>
<evidence type="ECO:0000313" key="1">
    <source>
        <dbReference type="EMBL" id="PRQ03366.1"/>
    </source>
</evidence>
<sequence length="338" mass="37121">MAQQHESQKILARVGAAAAAIDPRPYEAALGAVPHLVTAMRELVTLATDSLLAVIRATEVMEADPSQTLEEAPSPIADLAFMAHWELRQQAKRLRTTGSRDPWLLIADCDALRQHVINSMVQVERVLCSETGLRPKLSRFCESDLETALETRREYMSFIRGIRSIDARLNDGQLDLAGALRLGAAGMAVLFGQAIFHELRLTDRQQLCSLQGRILDSLGADVFDEVSARRLWLDVFACVQLLAQVHARLALVEHDFNFVAELLAGEREQLGESQLAALDQLEGREPELDRLLADGVRTLSALRPSLVALHDRLAQTLGRPSLQAPGADSATMARAVWG</sequence>
<name>A0A2S9YEC3_9BACT</name>
<dbReference type="EMBL" id="PVNK01000091">
    <property type="protein sequence ID" value="PRQ03366.1"/>
    <property type="molecule type" value="Genomic_DNA"/>
</dbReference>
<dbReference type="AlphaFoldDB" id="A0A2S9YEC3"/>
<organism evidence="1 2">
    <name type="scientific">Enhygromyxa salina</name>
    <dbReference type="NCBI Taxonomy" id="215803"/>
    <lineage>
        <taxon>Bacteria</taxon>
        <taxon>Pseudomonadati</taxon>
        <taxon>Myxococcota</taxon>
        <taxon>Polyangia</taxon>
        <taxon>Nannocystales</taxon>
        <taxon>Nannocystaceae</taxon>
        <taxon>Enhygromyxa</taxon>
    </lineage>
</organism>
<proteinExistence type="predicted"/>
<comment type="caution">
    <text evidence="1">The sequence shown here is derived from an EMBL/GenBank/DDBJ whole genome shotgun (WGS) entry which is preliminary data.</text>
</comment>